<evidence type="ECO:0000259" key="3">
    <source>
        <dbReference type="Pfam" id="PF22939"/>
    </source>
</evidence>
<dbReference type="STRING" id="913774.A0A0C3GDM9"/>
<dbReference type="Pfam" id="PF24883">
    <property type="entry name" value="NPHP3_N"/>
    <property type="match status" value="1"/>
</dbReference>
<dbReference type="Pfam" id="PF12796">
    <property type="entry name" value="Ank_2"/>
    <property type="match status" value="1"/>
</dbReference>
<dbReference type="InterPro" id="IPR056884">
    <property type="entry name" value="NPHP3-like_N"/>
</dbReference>
<dbReference type="InterPro" id="IPR027417">
    <property type="entry name" value="P-loop_NTPase"/>
</dbReference>
<dbReference type="EMBL" id="KN832890">
    <property type="protein sequence ID" value="KIM94265.1"/>
    <property type="molecule type" value="Genomic_DNA"/>
</dbReference>
<reference evidence="5 6" key="1">
    <citation type="submission" date="2014-04" db="EMBL/GenBank/DDBJ databases">
        <authorList>
            <consortium name="DOE Joint Genome Institute"/>
            <person name="Kuo A."/>
            <person name="Martino E."/>
            <person name="Perotto S."/>
            <person name="Kohler A."/>
            <person name="Nagy L.G."/>
            <person name="Floudas D."/>
            <person name="Copeland A."/>
            <person name="Barry K.W."/>
            <person name="Cichocki N."/>
            <person name="Veneault-Fourrey C."/>
            <person name="LaButti K."/>
            <person name="Lindquist E.A."/>
            <person name="Lipzen A."/>
            <person name="Lundell T."/>
            <person name="Morin E."/>
            <person name="Murat C."/>
            <person name="Sun H."/>
            <person name="Tunlid A."/>
            <person name="Henrissat B."/>
            <person name="Grigoriev I.V."/>
            <person name="Hibbett D.S."/>
            <person name="Martin F."/>
            <person name="Nordberg H.P."/>
            <person name="Cantor M.N."/>
            <person name="Hua S.X."/>
        </authorList>
    </citation>
    <scope>NUCLEOTIDE SEQUENCE [LARGE SCALE GENOMIC DNA]</scope>
    <source>
        <strain evidence="5 6">Zn</strain>
    </source>
</reference>
<dbReference type="OrthoDB" id="1577640at2759"/>
<feature type="domain" description="Nephrocystin 3-like N-terminal" evidence="4">
    <location>
        <begin position="206"/>
        <end position="375"/>
    </location>
</feature>
<keyword evidence="6" id="KW-1185">Reference proteome</keyword>
<keyword evidence="1" id="KW-0677">Repeat</keyword>
<accession>A0A0C3GDM9</accession>
<dbReference type="HOGENOM" id="CLU_000288_34_23_1"/>
<dbReference type="InterPro" id="IPR002110">
    <property type="entry name" value="Ankyrin_rpt"/>
</dbReference>
<evidence type="ECO:0000256" key="2">
    <source>
        <dbReference type="PROSITE-ProRule" id="PRU00023"/>
    </source>
</evidence>
<sequence>MDPLSLTASIAGLVQISGFVISRCYDYGCAVSSAPTEQRELLTEITTLSGLLLGLQSRVNGTSSDTSDRTPRMAGMHDVVRECQVILRGIADKLDIRNVGEERKLGIGINRALWPLKRKETMELVAKLERQKATLTMALSTDTLSYVEETMAHVKGIQLTLDASKLEEEKARRYGTVERKRATLKWLSEANYQNKHTRASSQQMPGTGAWLVESKEMMAWLREPKAFLWLYGIPGSGKTVLTSHILNECILPFRSLTNMIAYFYCDFRDANSQRPESVLGALLCQLSLQLKSWPSIIDESMKRHTAEDGRTNVPTYAELESLLMQVLNSTEGPDNGRITLVVDALDECNGREKLLQMLSSIHETVNNVRVFVTSRREPDIQQIFNDFPQVCLQESVVDNDVRTYVGHTMKTNAAFRKLSDSLREFVAKSLVLGCNGMFRWVQCQVQELSTLRTDKAVRQALKSLPRDLDETYERILSRINHNDAVMAKRALTWLAYAARPLLLEELAEAAVLEQGTRELDPEVRLRDPLDIVEVCGSLVLHRDTTGEVVLAHHSVKDFLRSKSAQTRVEFYHMQDISSNAEVAKSCLTYLLLQDFATGPAISGKELQQRYINYPLLDYSARHWCHHAVLALSDDDKELHSLAMDLMDPKGTPNFFAWIQELLSDRRALRPISGKHTTWATPLYFASSFGLIDVVKSLLEAGVNINERGGSFGGTALHAAVWRNHPEIVQLLMEAGADHTVKDVNLATAHDLTRFKRTRSNPYAR</sequence>
<dbReference type="PANTHER" id="PTHR10039:SF16">
    <property type="entry name" value="GPI INOSITOL-DEACYLASE"/>
    <property type="match status" value="1"/>
</dbReference>
<protein>
    <submittedName>
        <fullName evidence="5">Uncharacterized protein</fullName>
    </submittedName>
</protein>
<gene>
    <name evidence="5" type="ORF">OIDMADRAFT_135907</name>
</gene>
<proteinExistence type="predicted"/>
<feature type="repeat" description="ANK" evidence="2">
    <location>
        <begin position="711"/>
        <end position="743"/>
    </location>
</feature>
<dbReference type="PROSITE" id="PS50088">
    <property type="entry name" value="ANK_REPEAT"/>
    <property type="match status" value="2"/>
</dbReference>
<dbReference type="PANTHER" id="PTHR10039">
    <property type="entry name" value="AMELOGENIN"/>
    <property type="match status" value="1"/>
</dbReference>
<feature type="domain" description="GPI inositol-deacylase winged helix" evidence="3">
    <location>
        <begin position="485"/>
        <end position="565"/>
    </location>
</feature>
<organism evidence="5 6">
    <name type="scientific">Oidiodendron maius (strain Zn)</name>
    <dbReference type="NCBI Taxonomy" id="913774"/>
    <lineage>
        <taxon>Eukaryota</taxon>
        <taxon>Fungi</taxon>
        <taxon>Dikarya</taxon>
        <taxon>Ascomycota</taxon>
        <taxon>Pezizomycotina</taxon>
        <taxon>Leotiomycetes</taxon>
        <taxon>Leotiomycetes incertae sedis</taxon>
        <taxon>Myxotrichaceae</taxon>
        <taxon>Oidiodendron</taxon>
    </lineage>
</organism>
<dbReference type="Pfam" id="PF22939">
    <property type="entry name" value="WHD_GPIID"/>
    <property type="match status" value="1"/>
</dbReference>
<dbReference type="Gene3D" id="1.25.40.20">
    <property type="entry name" value="Ankyrin repeat-containing domain"/>
    <property type="match status" value="1"/>
</dbReference>
<dbReference type="InterPro" id="IPR054471">
    <property type="entry name" value="GPIID_WHD"/>
</dbReference>
<dbReference type="Gene3D" id="3.40.50.300">
    <property type="entry name" value="P-loop containing nucleotide triphosphate hydrolases"/>
    <property type="match status" value="1"/>
</dbReference>
<feature type="repeat" description="ANK" evidence="2">
    <location>
        <begin position="677"/>
        <end position="709"/>
    </location>
</feature>
<dbReference type="InParanoid" id="A0A0C3GDM9"/>
<reference evidence="6" key="2">
    <citation type="submission" date="2015-01" db="EMBL/GenBank/DDBJ databases">
        <title>Evolutionary Origins and Diversification of the Mycorrhizal Mutualists.</title>
        <authorList>
            <consortium name="DOE Joint Genome Institute"/>
            <consortium name="Mycorrhizal Genomics Consortium"/>
            <person name="Kohler A."/>
            <person name="Kuo A."/>
            <person name="Nagy L.G."/>
            <person name="Floudas D."/>
            <person name="Copeland A."/>
            <person name="Barry K.W."/>
            <person name="Cichocki N."/>
            <person name="Veneault-Fourrey C."/>
            <person name="LaButti K."/>
            <person name="Lindquist E.A."/>
            <person name="Lipzen A."/>
            <person name="Lundell T."/>
            <person name="Morin E."/>
            <person name="Murat C."/>
            <person name="Riley R."/>
            <person name="Ohm R."/>
            <person name="Sun H."/>
            <person name="Tunlid A."/>
            <person name="Henrissat B."/>
            <person name="Grigoriev I.V."/>
            <person name="Hibbett D.S."/>
            <person name="Martin F."/>
        </authorList>
    </citation>
    <scope>NUCLEOTIDE SEQUENCE [LARGE SCALE GENOMIC DNA]</scope>
    <source>
        <strain evidence="6">Zn</strain>
    </source>
</reference>
<evidence type="ECO:0000256" key="1">
    <source>
        <dbReference type="ARBA" id="ARBA00022737"/>
    </source>
</evidence>
<keyword evidence="2" id="KW-0040">ANK repeat</keyword>
<dbReference type="SUPFAM" id="SSF52540">
    <property type="entry name" value="P-loop containing nucleoside triphosphate hydrolases"/>
    <property type="match status" value="1"/>
</dbReference>
<dbReference type="Proteomes" id="UP000054321">
    <property type="component" value="Unassembled WGS sequence"/>
</dbReference>
<dbReference type="SMART" id="SM00248">
    <property type="entry name" value="ANK"/>
    <property type="match status" value="2"/>
</dbReference>
<dbReference type="AlphaFoldDB" id="A0A0C3GDM9"/>
<evidence type="ECO:0000313" key="6">
    <source>
        <dbReference type="Proteomes" id="UP000054321"/>
    </source>
</evidence>
<dbReference type="SUPFAM" id="SSF48403">
    <property type="entry name" value="Ankyrin repeat"/>
    <property type="match status" value="1"/>
</dbReference>
<name>A0A0C3GDM9_OIDMZ</name>
<dbReference type="InterPro" id="IPR036770">
    <property type="entry name" value="Ankyrin_rpt-contain_sf"/>
</dbReference>
<dbReference type="PROSITE" id="PS50297">
    <property type="entry name" value="ANK_REP_REGION"/>
    <property type="match status" value="2"/>
</dbReference>
<evidence type="ECO:0000259" key="4">
    <source>
        <dbReference type="Pfam" id="PF24883"/>
    </source>
</evidence>
<evidence type="ECO:0000313" key="5">
    <source>
        <dbReference type="EMBL" id="KIM94265.1"/>
    </source>
</evidence>